<feature type="compositionally biased region" description="Basic and acidic residues" evidence="1">
    <location>
        <begin position="226"/>
        <end position="238"/>
    </location>
</feature>
<feature type="compositionally biased region" description="Polar residues" evidence="1">
    <location>
        <begin position="382"/>
        <end position="398"/>
    </location>
</feature>
<feature type="compositionally biased region" description="Basic residues" evidence="1">
    <location>
        <begin position="205"/>
        <end position="216"/>
    </location>
</feature>
<feature type="compositionally biased region" description="Basic residues" evidence="1">
    <location>
        <begin position="483"/>
        <end position="498"/>
    </location>
</feature>
<feature type="compositionally biased region" description="Basic and acidic residues" evidence="1">
    <location>
        <begin position="413"/>
        <end position="423"/>
    </location>
</feature>
<accession>A0A6I8TEM9</accession>
<feature type="compositionally biased region" description="Low complexity" evidence="1">
    <location>
        <begin position="436"/>
        <end position="472"/>
    </location>
</feature>
<feature type="region of interest" description="Disordered" evidence="1">
    <location>
        <begin position="270"/>
        <end position="498"/>
    </location>
</feature>
<sequence length="498" mass="56115">MPLLIEPPLIENAPKMSNRQLPSNDEMEIAEAKNPLIDLLYDYTAQAMTTRVGNYVYHRFDTCLSVVEKTAKWSLPQSPPPSEEDTSKVNISPPPLIRPLPWIMFLPALIALRLIRASLSLVALMIGKQPVYPENMVAFLQSRRRKLRALKYRGQKIQRMRRAEKESEGKPEALVAKSWLEKITLPLRYMICLRAVRPGSSIHQKEHHHHHHHRQGQSRDSNNEAANKDGAKPRDESARRRKRNAHERDADDSESSVDATVQELLEKYADEEGDSSFHASDSITSESDSYVTESDKSLTETTDVTEEKDSKKAKKETNGHVTPPEKEPADSQKSEEPKKRSSLNAVDSNETSEKKAKPPVAAESATGNGKVSPKNEPKESQPETYQSSMRSTSDTIENLDSKLANLLGSAKAHPSEDITKDASKNPLFGSMKTNYQQKNMQQQPQQQSQQQQQPNQKSQQQNPPQQQQQHQQTTTVNGGGGGGRKHKKHYHHQAQQHH</sequence>
<gene>
    <name evidence="2" type="primary">5568474</name>
</gene>
<evidence type="ECO:0000256" key="1">
    <source>
        <dbReference type="SAM" id="MobiDB-lite"/>
    </source>
</evidence>
<dbReference type="InterPro" id="IPR032150">
    <property type="entry name" value="DUF4820"/>
</dbReference>
<protein>
    <submittedName>
        <fullName evidence="2">Uncharacterized protein</fullName>
    </submittedName>
</protein>
<dbReference type="OrthoDB" id="7398970at2759"/>
<name>A0A6I8TEM9_AEDAE</name>
<dbReference type="Pfam" id="PF16091">
    <property type="entry name" value="DUF4820"/>
    <property type="match status" value="1"/>
</dbReference>
<dbReference type="EnsemblMetazoa" id="AAEL006890-RB">
    <property type="protein sequence ID" value="AAEL006890-PB"/>
    <property type="gene ID" value="AAEL006890"/>
</dbReference>
<evidence type="ECO:0000313" key="2">
    <source>
        <dbReference type="EnsemblMetazoa" id="AAEL006890-PB"/>
    </source>
</evidence>
<proteinExistence type="predicted"/>
<dbReference type="InParanoid" id="A0A6I8TEM9"/>
<feature type="region of interest" description="Disordered" evidence="1">
    <location>
        <begin position="201"/>
        <end position="258"/>
    </location>
</feature>
<feature type="compositionally biased region" description="Polar residues" evidence="1">
    <location>
        <begin position="277"/>
        <end position="292"/>
    </location>
</feature>
<evidence type="ECO:0000313" key="3">
    <source>
        <dbReference type="Proteomes" id="UP000008820"/>
    </source>
</evidence>
<feature type="compositionally biased region" description="Basic and acidic residues" evidence="1">
    <location>
        <begin position="305"/>
        <end position="339"/>
    </location>
</feature>
<organism evidence="2 3">
    <name type="scientific">Aedes aegypti</name>
    <name type="common">Yellowfever mosquito</name>
    <name type="synonym">Culex aegypti</name>
    <dbReference type="NCBI Taxonomy" id="7159"/>
    <lineage>
        <taxon>Eukaryota</taxon>
        <taxon>Metazoa</taxon>
        <taxon>Ecdysozoa</taxon>
        <taxon>Arthropoda</taxon>
        <taxon>Hexapoda</taxon>
        <taxon>Insecta</taxon>
        <taxon>Pterygota</taxon>
        <taxon>Neoptera</taxon>
        <taxon>Endopterygota</taxon>
        <taxon>Diptera</taxon>
        <taxon>Nematocera</taxon>
        <taxon>Culicoidea</taxon>
        <taxon>Culicidae</taxon>
        <taxon>Culicinae</taxon>
        <taxon>Aedini</taxon>
        <taxon>Aedes</taxon>
        <taxon>Stegomyia</taxon>
    </lineage>
</organism>
<dbReference type="Proteomes" id="UP000008820">
    <property type="component" value="Chromosome 2"/>
</dbReference>
<reference evidence="2" key="2">
    <citation type="submission" date="2020-05" db="UniProtKB">
        <authorList>
            <consortium name="EnsemblMetazoa"/>
        </authorList>
    </citation>
    <scope>IDENTIFICATION</scope>
    <source>
        <strain evidence="2">LVP_AGWG</strain>
    </source>
</reference>
<keyword evidence="3" id="KW-1185">Reference proteome</keyword>
<dbReference type="AlphaFoldDB" id="A0A6I8TEM9"/>
<reference evidence="2 3" key="1">
    <citation type="submission" date="2017-06" db="EMBL/GenBank/DDBJ databases">
        <title>Aedes aegypti genome working group (AGWG) sequencing and assembly.</title>
        <authorList>
            <consortium name="Aedes aegypti Genome Working Group (AGWG)"/>
            <person name="Matthews B.J."/>
        </authorList>
    </citation>
    <scope>NUCLEOTIDE SEQUENCE [LARGE SCALE GENOMIC DNA]</scope>
    <source>
        <strain evidence="2 3">LVP_AGWG</strain>
    </source>
</reference>